<dbReference type="SUPFAM" id="SSF56399">
    <property type="entry name" value="ADP-ribosylation"/>
    <property type="match status" value="1"/>
</dbReference>
<dbReference type="InterPro" id="IPR002745">
    <property type="entry name" value="Ptrans_KptA/Tpt1"/>
</dbReference>
<keyword evidence="9" id="KW-1185">Reference proteome</keyword>
<organism evidence="8 9">
    <name type="scientific">Malassezia furfur</name>
    <name type="common">Pityriasis versicolor infection agent</name>
    <name type="synonym">Pityrosporum furfur</name>
    <dbReference type="NCBI Taxonomy" id="55194"/>
    <lineage>
        <taxon>Eukaryota</taxon>
        <taxon>Fungi</taxon>
        <taxon>Dikarya</taxon>
        <taxon>Basidiomycota</taxon>
        <taxon>Ustilaginomycotina</taxon>
        <taxon>Malasseziomycetes</taxon>
        <taxon>Malasseziales</taxon>
        <taxon>Malasseziaceae</taxon>
        <taxon>Malassezia</taxon>
    </lineage>
</organism>
<evidence type="ECO:0000256" key="5">
    <source>
        <dbReference type="ARBA" id="ARBA00023027"/>
    </source>
</evidence>
<dbReference type="PANTHER" id="PTHR12684">
    <property type="entry name" value="PUTATIVE PHOSPHOTRANSFERASE"/>
    <property type="match status" value="1"/>
</dbReference>
<gene>
    <name evidence="8" type="primary">TPT1</name>
    <name evidence="8" type="ORF">GLX27_001736</name>
</gene>
<feature type="compositionally biased region" description="Low complexity" evidence="7">
    <location>
        <begin position="58"/>
        <end position="77"/>
    </location>
</feature>
<comment type="catalytic activity">
    <reaction evidence="6">
        <text>2'-phospho-[ligated tRNA] + NAD(+) = mature tRNA + ADP-alpha-D-ribose 1'',2''-cyclic phosphate + nicotinamide</text>
        <dbReference type="Rhea" id="RHEA:23324"/>
        <dbReference type="Rhea" id="RHEA-COMP:11106"/>
        <dbReference type="Rhea" id="RHEA-COMP:11107"/>
        <dbReference type="ChEBI" id="CHEBI:17154"/>
        <dbReference type="ChEBI" id="CHEBI:57540"/>
        <dbReference type="ChEBI" id="CHEBI:76596"/>
        <dbReference type="ChEBI" id="CHEBI:82883"/>
        <dbReference type="ChEBI" id="CHEBI:85027"/>
        <dbReference type="EC" id="2.7.1.160"/>
    </reaction>
</comment>
<accession>A0ABY8ERN9</accession>
<feature type="compositionally biased region" description="Basic and acidic residues" evidence="7">
    <location>
        <begin position="42"/>
        <end position="51"/>
    </location>
</feature>
<evidence type="ECO:0000313" key="8">
    <source>
        <dbReference type="EMBL" id="WFD47090.1"/>
    </source>
</evidence>
<protein>
    <recommendedName>
        <fullName evidence="3">2'-phosphotransferase</fullName>
        <ecNumber evidence="3">2.7.1.160</ecNumber>
    </recommendedName>
</protein>
<reference evidence="8 9" key="1">
    <citation type="journal article" date="2020" name="Elife">
        <title>Loss of centromere function drives karyotype evolution in closely related Malassezia species.</title>
        <authorList>
            <person name="Sankaranarayanan S.R."/>
            <person name="Ianiri G."/>
            <person name="Coelho M.A."/>
            <person name="Reza M.H."/>
            <person name="Thimmappa B.C."/>
            <person name="Ganguly P."/>
            <person name="Vadnala R.N."/>
            <person name="Sun S."/>
            <person name="Siddharthan R."/>
            <person name="Tellgren-Roth C."/>
            <person name="Dawson T.L."/>
            <person name="Heitman J."/>
            <person name="Sanyal K."/>
        </authorList>
    </citation>
    <scope>NUCLEOTIDE SEQUENCE [LARGE SCALE GENOMIC DNA]</scope>
    <source>
        <strain evidence="8">CBS14141</strain>
    </source>
</reference>
<name>A0ABY8ERN9_MALFU</name>
<evidence type="ECO:0000256" key="4">
    <source>
        <dbReference type="ARBA" id="ARBA00022679"/>
    </source>
</evidence>
<evidence type="ECO:0000256" key="7">
    <source>
        <dbReference type="SAM" id="MobiDB-lite"/>
    </source>
</evidence>
<dbReference type="PANTHER" id="PTHR12684:SF2">
    <property type="entry name" value="TRNA 2'-PHOSPHOTRANSFERASE 1"/>
    <property type="match status" value="1"/>
</dbReference>
<dbReference type="Gene3D" id="3.20.170.30">
    <property type="match status" value="1"/>
</dbReference>
<evidence type="ECO:0000256" key="2">
    <source>
        <dbReference type="ARBA" id="ARBA00009836"/>
    </source>
</evidence>
<dbReference type="InterPro" id="IPR042080">
    <property type="entry name" value="RNA_2'-PTrans_N"/>
</dbReference>
<keyword evidence="5" id="KW-0520">NAD</keyword>
<evidence type="ECO:0000256" key="6">
    <source>
        <dbReference type="ARBA" id="ARBA00047949"/>
    </source>
</evidence>
<evidence type="ECO:0000256" key="3">
    <source>
        <dbReference type="ARBA" id="ARBA00012007"/>
    </source>
</evidence>
<dbReference type="InterPro" id="IPR042081">
    <property type="entry name" value="RNA_2'-PTrans_C"/>
</dbReference>
<dbReference type="GO" id="GO:0000215">
    <property type="term" value="F:tRNA 2'-phosphotransferase activity"/>
    <property type="evidence" value="ECO:0007669"/>
    <property type="project" value="UniProtKB-EC"/>
</dbReference>
<comment type="similarity">
    <text evidence="2">Belongs to the KptA/TPT1 family.</text>
</comment>
<comment type="function">
    <text evidence="1">Catalyzes the last step of tRNA splicing, the transfer of the splice junction 2'-phosphate from ligated tRNA to NAD to produce ADP-ribose 1''-2'' cyclic phosphate.</text>
</comment>
<evidence type="ECO:0000256" key="1">
    <source>
        <dbReference type="ARBA" id="ARBA00003343"/>
    </source>
</evidence>
<keyword evidence="4 8" id="KW-0808">Transferase</keyword>
<dbReference type="Pfam" id="PF01885">
    <property type="entry name" value="PTS_2-RNA"/>
    <property type="match status" value="1"/>
</dbReference>
<sequence length="315" mass="33433">MEDPRTDAASVRSDAAPAGVPSAEPSATAQGTDAPAPAAPAERSREQAKQWKKERKLQAQQKKQAPAAPAAPAAAKPKPNRPPRDASPAVQLSKAFAYMLRHGAEKEFLAIRPDGYIRVDAILARPKLQKIAMPAEDGTTRAPNADDVREMVRASDKQRFALASGTAEAPEGAGDVLWVRAVQGHSLASVTELDLTPLTRANVGEHLSEVDGYHYAIHGTTVEAWSAIVASGALKTMGRNHIHLARGLPGASGVISGMRATSTRLVWVDVDRALCDGVPFFVSANGVVLTSGRDGALPLSYVRVVRDERGVQVWP</sequence>
<evidence type="ECO:0000313" key="9">
    <source>
        <dbReference type="Proteomes" id="UP000818624"/>
    </source>
</evidence>
<feature type="region of interest" description="Disordered" evidence="7">
    <location>
        <begin position="1"/>
        <end position="89"/>
    </location>
</feature>
<dbReference type="EMBL" id="CP046235">
    <property type="protein sequence ID" value="WFD47090.1"/>
    <property type="molecule type" value="Genomic_DNA"/>
</dbReference>
<dbReference type="EC" id="2.7.1.160" evidence="3"/>
<dbReference type="Proteomes" id="UP000818624">
    <property type="component" value="Chromosome 2"/>
</dbReference>
<dbReference type="Gene3D" id="1.10.10.970">
    <property type="entry name" value="RNA 2'-phosphotransferase, Tpt1/KptA family, N-terminal domain"/>
    <property type="match status" value="1"/>
</dbReference>
<proteinExistence type="inferred from homology"/>